<organism evidence="5 6">
    <name type="scientific">Linnemannia gamsii</name>
    <dbReference type="NCBI Taxonomy" id="64522"/>
    <lineage>
        <taxon>Eukaryota</taxon>
        <taxon>Fungi</taxon>
        <taxon>Fungi incertae sedis</taxon>
        <taxon>Mucoromycota</taxon>
        <taxon>Mortierellomycotina</taxon>
        <taxon>Mortierellomycetes</taxon>
        <taxon>Mortierellales</taxon>
        <taxon>Mortierellaceae</taxon>
        <taxon>Linnemannia</taxon>
    </lineage>
</organism>
<evidence type="ECO:0000256" key="1">
    <source>
        <dbReference type="ARBA" id="ARBA00004123"/>
    </source>
</evidence>
<proteinExistence type="predicted"/>
<protein>
    <recommendedName>
        <fullName evidence="4">Chromo domain-containing protein</fullName>
    </recommendedName>
</protein>
<evidence type="ECO:0000313" key="6">
    <source>
        <dbReference type="Proteomes" id="UP001194696"/>
    </source>
</evidence>
<dbReference type="InterPro" id="IPR051219">
    <property type="entry name" value="Heterochromatin_chromo-domain"/>
</dbReference>
<dbReference type="InterPro" id="IPR000953">
    <property type="entry name" value="Chromo/chromo_shadow_dom"/>
</dbReference>
<evidence type="ECO:0000313" key="5">
    <source>
        <dbReference type="EMBL" id="KAG0276238.1"/>
    </source>
</evidence>
<evidence type="ECO:0000259" key="4">
    <source>
        <dbReference type="PROSITE" id="PS50013"/>
    </source>
</evidence>
<comment type="caution">
    <text evidence="5">The sequence shown here is derived from an EMBL/GenBank/DDBJ whole genome shotgun (WGS) entry which is preliminary data.</text>
</comment>
<comment type="subcellular location">
    <subcellularLocation>
        <location evidence="1">Nucleus</location>
    </subcellularLocation>
</comment>
<dbReference type="SMART" id="SM00298">
    <property type="entry name" value="CHROMO"/>
    <property type="match status" value="1"/>
</dbReference>
<dbReference type="SUPFAM" id="SSF54160">
    <property type="entry name" value="Chromo domain-like"/>
    <property type="match status" value="1"/>
</dbReference>
<dbReference type="CDD" id="cd00024">
    <property type="entry name" value="CD_CSD"/>
    <property type="match status" value="1"/>
</dbReference>
<evidence type="ECO:0000256" key="2">
    <source>
        <dbReference type="ARBA" id="ARBA00023242"/>
    </source>
</evidence>
<sequence length="273" mass="31646">MSNFSDEKGTITSHEKLLERLEYMTEVVFPAVETKARETQRRMIERFNRTVLHNEFPDGAKVISLDPIKGDKLSPKYEGPYTVVQRTTGGSYVLRDGTGALLQRNFAPSQLKLVLDDYEETVTYEVEKILDHRDVPEEGVEYHVKWKGFKELTWEPQKNFIERKCISDYWKTRDQPMANSLPQPRQKSKTHEPRDEEKSSMQRKGKRQSTDEPANDTPTDVTQGRKRKRGNARDANGVDKQVATRSSKRHLSSTVEKSSEKMSTTRMRKHGRK</sequence>
<dbReference type="Gene3D" id="2.40.50.40">
    <property type="match status" value="1"/>
</dbReference>
<dbReference type="InterPro" id="IPR023780">
    <property type="entry name" value="Chromo_domain"/>
</dbReference>
<dbReference type="Proteomes" id="UP001194696">
    <property type="component" value="Unassembled WGS sequence"/>
</dbReference>
<dbReference type="EMBL" id="JAAAIM010001726">
    <property type="protein sequence ID" value="KAG0276238.1"/>
    <property type="molecule type" value="Genomic_DNA"/>
</dbReference>
<name>A0ABQ7JK01_9FUNG</name>
<dbReference type="PROSITE" id="PS50013">
    <property type="entry name" value="CHROMO_2"/>
    <property type="match status" value="1"/>
</dbReference>
<feature type="domain" description="Chromo" evidence="4">
    <location>
        <begin position="124"/>
        <end position="181"/>
    </location>
</feature>
<feature type="region of interest" description="Disordered" evidence="3">
    <location>
        <begin position="174"/>
        <end position="273"/>
    </location>
</feature>
<dbReference type="Pfam" id="PF00385">
    <property type="entry name" value="Chromo"/>
    <property type="match status" value="1"/>
</dbReference>
<reference evidence="5 6" key="1">
    <citation type="journal article" date="2020" name="Fungal Divers.">
        <title>Resolving the Mortierellaceae phylogeny through synthesis of multi-gene phylogenetics and phylogenomics.</title>
        <authorList>
            <person name="Vandepol N."/>
            <person name="Liber J."/>
            <person name="Desiro A."/>
            <person name="Na H."/>
            <person name="Kennedy M."/>
            <person name="Barry K."/>
            <person name="Grigoriev I.V."/>
            <person name="Miller A.N."/>
            <person name="O'Donnell K."/>
            <person name="Stajich J.E."/>
            <person name="Bonito G."/>
        </authorList>
    </citation>
    <scope>NUCLEOTIDE SEQUENCE [LARGE SCALE GENOMIC DNA]</scope>
    <source>
        <strain evidence="5 6">AD045</strain>
    </source>
</reference>
<dbReference type="PANTHER" id="PTHR22812">
    <property type="entry name" value="CHROMOBOX PROTEIN"/>
    <property type="match status" value="1"/>
</dbReference>
<evidence type="ECO:0000256" key="3">
    <source>
        <dbReference type="SAM" id="MobiDB-lite"/>
    </source>
</evidence>
<keyword evidence="2" id="KW-0539">Nucleus</keyword>
<gene>
    <name evidence="5" type="ORF">BGZ96_003403</name>
</gene>
<feature type="compositionally biased region" description="Polar residues" evidence="3">
    <location>
        <begin position="252"/>
        <end position="265"/>
    </location>
</feature>
<keyword evidence="6" id="KW-1185">Reference proteome</keyword>
<accession>A0ABQ7JK01</accession>
<dbReference type="InterPro" id="IPR016197">
    <property type="entry name" value="Chromo-like_dom_sf"/>
</dbReference>
<feature type="compositionally biased region" description="Basic and acidic residues" evidence="3">
    <location>
        <begin position="189"/>
        <end position="200"/>
    </location>
</feature>